<reference evidence="2 3" key="1">
    <citation type="submission" date="2016-08" db="EMBL/GenBank/DDBJ databases">
        <title>Genomes of anaerobic fungi encode conserved fungal cellulosomes for biomass hydrolysis.</title>
        <authorList>
            <consortium name="DOE Joint Genome Institute"/>
            <person name="Haitjema C.H."/>
            <person name="Gilmore S.P."/>
            <person name="Henske J.K."/>
            <person name="Solomon K.V."/>
            <person name="De Groot R."/>
            <person name="Kuo A."/>
            <person name="Mondo S.J."/>
            <person name="Salamov A.A."/>
            <person name="Labutti K."/>
            <person name="Zhao Z."/>
            <person name="Chiniquy J."/>
            <person name="Barry K."/>
            <person name="Brewer H.M."/>
            <person name="Purvine S.O."/>
            <person name="Wright A.T."/>
            <person name="Boxma B."/>
            <person name="Van Alen T."/>
            <person name="Hackstein J.H."/>
            <person name="Baker S.E."/>
            <person name="Grigoriev I.V."/>
            <person name="O'Malley M.A."/>
        </authorList>
    </citation>
    <scope>NUCLEOTIDE SEQUENCE [LARGE SCALE GENOMIC DNA]</scope>
    <source>
        <strain evidence="3">finn</strain>
    </source>
</reference>
<dbReference type="PANTHER" id="PTHR34825:SF1">
    <property type="entry name" value="AAA-ATPASE-LIKE DOMAIN-CONTAINING PROTEIN"/>
    <property type="match status" value="1"/>
</dbReference>
<dbReference type="OrthoDB" id="2143434at2759"/>
<proteinExistence type="predicted"/>
<dbReference type="EMBL" id="MCFH01000024">
    <property type="protein sequence ID" value="ORX49207.1"/>
    <property type="molecule type" value="Genomic_DNA"/>
</dbReference>
<dbReference type="Proteomes" id="UP000193719">
    <property type="component" value="Unassembled WGS sequence"/>
</dbReference>
<dbReference type="SUPFAM" id="SSF52540">
    <property type="entry name" value="P-loop containing nucleoside triphosphate hydrolases"/>
    <property type="match status" value="1"/>
</dbReference>
<keyword evidence="3" id="KW-1185">Reference proteome</keyword>
<protein>
    <recommendedName>
        <fullName evidence="1">AAA-ATPase-like domain-containing protein</fullName>
    </recommendedName>
</protein>
<dbReference type="InterPro" id="IPR018631">
    <property type="entry name" value="AAA-ATPase-like_dom"/>
</dbReference>
<comment type="caution">
    <text evidence="2">The sequence shown here is derived from an EMBL/GenBank/DDBJ whole genome shotgun (WGS) entry which is preliminary data.</text>
</comment>
<organism evidence="2 3">
    <name type="scientific">Piromyces finnis</name>
    <dbReference type="NCBI Taxonomy" id="1754191"/>
    <lineage>
        <taxon>Eukaryota</taxon>
        <taxon>Fungi</taxon>
        <taxon>Fungi incertae sedis</taxon>
        <taxon>Chytridiomycota</taxon>
        <taxon>Chytridiomycota incertae sedis</taxon>
        <taxon>Neocallimastigomycetes</taxon>
        <taxon>Neocallimastigales</taxon>
        <taxon>Neocallimastigaceae</taxon>
        <taxon>Piromyces</taxon>
    </lineage>
</organism>
<name>A0A1Y1V7G7_9FUNG</name>
<gene>
    <name evidence="2" type="ORF">BCR36DRAFT_397834</name>
</gene>
<evidence type="ECO:0000259" key="1">
    <source>
        <dbReference type="Pfam" id="PF09820"/>
    </source>
</evidence>
<evidence type="ECO:0000313" key="2">
    <source>
        <dbReference type="EMBL" id="ORX49207.1"/>
    </source>
</evidence>
<accession>A0A1Y1V7G7</accession>
<sequence>MNKVNYYDNHNQPSYLDNYYAIIYSLLCLDDGYKIITKSNFNEKENIRELLFVDKKYQNDNVDYETSSKIFYIIIKEKPDDVEFEEYCYEALDYNEELIFNGKSLNKKNEKIIKYGIAIYKKNVMRFGKSLNLRMIQEFFEKPVNREKLRNDSFDGLEVSKNRKNMRDFHKYPVIYLNFKDEDSNNYADAIEHLKNKISDLFINQRENVDFKILDKNEQTKWKEIEDKKEDEIDLKESIRFLCDCLKKFYKRKCIVLIDEYDKALMNSFEKKYYDEMYSIIKSLFSNTFKGNGNLYFGIITGCLPLEFSSFYSGFNNYQKCSFLKDQYFNDCYGFTENGLNKILSDFGITHTDNQRDMIRKKYDGYICHTNGQENELLFTRNFLSLLYGNIIILNVFNEFIFENKYYEDEILLLLLYSGYLTLLDEKEYKENIF</sequence>
<dbReference type="Pfam" id="PF09820">
    <property type="entry name" value="AAA-ATPase_like"/>
    <property type="match status" value="1"/>
</dbReference>
<dbReference type="PANTHER" id="PTHR34825">
    <property type="entry name" value="CONSERVED PROTEIN, WITH A WEAK D-GALACTARATE DEHYDRATASE/ALTRONATE HYDROLASE DOMAIN"/>
    <property type="match status" value="1"/>
</dbReference>
<dbReference type="AlphaFoldDB" id="A0A1Y1V7G7"/>
<dbReference type="InterPro" id="IPR027417">
    <property type="entry name" value="P-loop_NTPase"/>
</dbReference>
<feature type="domain" description="AAA-ATPase-like" evidence="1">
    <location>
        <begin position="126"/>
        <end position="307"/>
    </location>
</feature>
<dbReference type="STRING" id="1754191.A0A1Y1V7G7"/>
<reference evidence="2 3" key="2">
    <citation type="submission" date="2016-08" db="EMBL/GenBank/DDBJ databases">
        <title>Pervasive Adenine N6-methylation of Active Genes in Fungi.</title>
        <authorList>
            <consortium name="DOE Joint Genome Institute"/>
            <person name="Mondo S.J."/>
            <person name="Dannebaum R.O."/>
            <person name="Kuo R.C."/>
            <person name="Labutti K."/>
            <person name="Haridas S."/>
            <person name="Kuo A."/>
            <person name="Salamov A."/>
            <person name="Ahrendt S.R."/>
            <person name="Lipzen A."/>
            <person name="Sullivan W."/>
            <person name="Andreopoulos W.B."/>
            <person name="Clum A."/>
            <person name="Lindquist E."/>
            <person name="Daum C."/>
            <person name="Ramamoorthy G.K."/>
            <person name="Gryganskyi A."/>
            <person name="Culley D."/>
            <person name="Magnuson J.K."/>
            <person name="James T.Y."/>
            <person name="O'Malley M.A."/>
            <person name="Stajich J.E."/>
            <person name="Spatafora J.W."/>
            <person name="Visel A."/>
            <person name="Grigoriev I.V."/>
        </authorList>
    </citation>
    <scope>NUCLEOTIDE SEQUENCE [LARGE SCALE GENOMIC DNA]</scope>
    <source>
        <strain evidence="3">finn</strain>
    </source>
</reference>
<evidence type="ECO:0000313" key="3">
    <source>
        <dbReference type="Proteomes" id="UP000193719"/>
    </source>
</evidence>